<dbReference type="Pfam" id="PF10107">
    <property type="entry name" value="Endonuc_Holl"/>
    <property type="match status" value="1"/>
</dbReference>
<keyword evidence="3" id="KW-0540">Nuclease</keyword>
<dbReference type="GeneID" id="8095880"/>
<dbReference type="InterPro" id="IPR019287">
    <property type="entry name" value="Hday_junct_resolvase-rel_dom"/>
</dbReference>
<keyword evidence="1" id="KW-0472">Membrane</keyword>
<feature type="transmembrane region" description="Helical" evidence="1">
    <location>
        <begin position="6"/>
        <end position="23"/>
    </location>
</feature>
<dbReference type="Proteomes" id="UP000053911">
    <property type="component" value="Unassembled WGS sequence"/>
</dbReference>
<keyword evidence="3" id="KW-0255">Endonuclease</keyword>
<keyword evidence="3" id="KW-0378">Hydrolase</keyword>
<keyword evidence="1" id="KW-1133">Transmembrane helix</keyword>
<dbReference type="OMA" id="DGMVRWE"/>
<evidence type="ECO:0000313" key="3">
    <source>
        <dbReference type="EMBL" id="KUK18543.1"/>
    </source>
</evidence>
<reference evidence="4" key="1">
    <citation type="journal article" date="2015" name="MBio">
        <title>Genome-Resolved Metagenomic Analysis Reveals Roles for Candidate Phyla and Other Microbial Community Members in Biogeochemical Transformations in Oil Reservoirs.</title>
        <authorList>
            <person name="Hu P."/>
            <person name="Tom L."/>
            <person name="Singh A."/>
            <person name="Thomas B.C."/>
            <person name="Baker B.J."/>
            <person name="Piceno Y.M."/>
            <person name="Andersen G.L."/>
            <person name="Banfield J.F."/>
        </authorList>
    </citation>
    <scope>NUCLEOTIDE SEQUENCE [LARGE SCALE GENOMIC DNA]</scope>
</reference>
<dbReference type="EMBL" id="LGFD01000002">
    <property type="protein sequence ID" value="KUK18543.1"/>
    <property type="molecule type" value="Genomic_DNA"/>
</dbReference>
<feature type="domain" description="Holliday junction resolvase-related" evidence="2">
    <location>
        <begin position="11"/>
        <end position="168"/>
    </location>
</feature>
<proteinExistence type="predicted"/>
<organism evidence="3 4">
    <name type="scientific">Thermococcus sibiricus</name>
    <dbReference type="NCBI Taxonomy" id="172049"/>
    <lineage>
        <taxon>Archaea</taxon>
        <taxon>Methanobacteriati</taxon>
        <taxon>Methanobacteriota</taxon>
        <taxon>Thermococci</taxon>
        <taxon>Thermococcales</taxon>
        <taxon>Thermococcaceae</taxon>
        <taxon>Thermococcus</taxon>
    </lineage>
</organism>
<protein>
    <submittedName>
        <fullName evidence="3">Secreted endonuclease, Holliday junction resolvase-like protein</fullName>
    </submittedName>
</protein>
<dbReference type="AlphaFoldDB" id="A0A101ENB7"/>
<comment type="caution">
    <text evidence="3">The sequence shown here is derived from an EMBL/GenBank/DDBJ whole genome shotgun (WGS) entry which is preliminary data.</text>
</comment>
<gene>
    <name evidence="3" type="ORF">XD54_0103</name>
</gene>
<dbReference type="InterPro" id="IPR028300">
    <property type="entry name" value="Holliday_junct_resolvase-rel"/>
</dbReference>
<evidence type="ECO:0000313" key="4">
    <source>
        <dbReference type="Proteomes" id="UP000053911"/>
    </source>
</evidence>
<keyword evidence="1" id="KW-0812">Transmembrane</keyword>
<evidence type="ECO:0000256" key="1">
    <source>
        <dbReference type="SAM" id="Phobius"/>
    </source>
</evidence>
<dbReference type="GO" id="GO:0004519">
    <property type="term" value="F:endonuclease activity"/>
    <property type="evidence" value="ECO:0007669"/>
    <property type="project" value="UniProtKB-KW"/>
</dbReference>
<name>A0A101ENB7_9EURY</name>
<dbReference type="RefSeq" id="WP_015849164.1">
    <property type="nucleotide sequence ID" value="NZ_LGFD01000002.1"/>
</dbReference>
<accession>A0A101ENB7</accession>
<dbReference type="PIRSF" id="PIRSF014735">
    <property type="entry name" value="UCP014735"/>
    <property type="match status" value="1"/>
</dbReference>
<sequence>MPEMVWIIVGVLIVLVFILWYKYSELKGQMERKARELFEEWRSKELETQKRVLEEGIRKNYESEFKKWKLEEEKRIREDAIKKSKAVIMGQVTEHLIPYFPDFKYNPKDVRFIGTPVDFIVFDGMTDGDIKRIVFVEVKTGKTGGLTSREKQVKVVVEKREVSWEKIHYKPSMAEINIDIPVEADSYEKES</sequence>
<dbReference type="PATRIC" id="fig|172049.5.peg.484"/>
<evidence type="ECO:0000259" key="2">
    <source>
        <dbReference type="Pfam" id="PF10107"/>
    </source>
</evidence>